<gene>
    <name evidence="1" type="ORF">FXF36_14575</name>
</gene>
<proteinExistence type="predicted"/>
<dbReference type="OrthoDB" id="9813491at2"/>
<dbReference type="EMBL" id="CP043028">
    <property type="protein sequence ID" value="QFJ56273.1"/>
    <property type="molecule type" value="Genomic_DNA"/>
</dbReference>
<accession>A0A5P6VUF0</accession>
<sequence length="100" mass="11686">MLGKLVRDKIPQIIKDDGKRPIIRTLSTEEYLKELDIKLNEEVAEYQADKSIEEMADVLEVLNAICVARGYSLEELERVRKEKCEARGAFKDRIYWEGNR</sequence>
<protein>
    <submittedName>
        <fullName evidence="1">Nucleoside triphosphate pyrophosphohydrolase</fullName>
    </submittedName>
</protein>
<reference evidence="2" key="1">
    <citation type="submission" date="2019-08" db="EMBL/GenBank/DDBJ databases">
        <title>Complete Genome Sequence of the Polysaccharide-Degrading Rumen Bacterium Pseudobutyrivibrio xylanivorans MA3014.</title>
        <authorList>
            <person name="Palevich N."/>
            <person name="Maclean P.H."/>
            <person name="Kelly W.J."/>
            <person name="Leahy S.C."/>
            <person name="Rakonjac J."/>
            <person name="Attwood G.T."/>
        </authorList>
    </citation>
    <scope>NUCLEOTIDE SEQUENCE [LARGE SCALE GENOMIC DNA]</scope>
    <source>
        <strain evidence="2">MA3014</strain>
    </source>
</reference>
<dbReference type="Proteomes" id="UP000327030">
    <property type="component" value="Chromosome 1"/>
</dbReference>
<organism evidence="1 2">
    <name type="scientific">Pseudobutyrivibrio xylanivorans</name>
    <dbReference type="NCBI Taxonomy" id="185007"/>
    <lineage>
        <taxon>Bacteria</taxon>
        <taxon>Bacillati</taxon>
        <taxon>Bacillota</taxon>
        <taxon>Clostridia</taxon>
        <taxon>Lachnospirales</taxon>
        <taxon>Lachnospiraceae</taxon>
        <taxon>Pseudobutyrivibrio</taxon>
    </lineage>
</organism>
<dbReference type="KEGG" id="pxv:FXF36_14575"/>
<dbReference type="CDD" id="cd11532">
    <property type="entry name" value="NTP-PPase_COG4997"/>
    <property type="match status" value="1"/>
</dbReference>
<dbReference type="InterPro" id="IPR038735">
    <property type="entry name" value="MSMEG_1276-like_NTP-PPase_dom"/>
</dbReference>
<evidence type="ECO:0000313" key="1">
    <source>
        <dbReference type="EMBL" id="QFJ56273.1"/>
    </source>
</evidence>
<dbReference type="AlphaFoldDB" id="A0A5P6VUF0"/>
<evidence type="ECO:0000313" key="2">
    <source>
        <dbReference type="Proteomes" id="UP000327030"/>
    </source>
</evidence>
<name>A0A5P6VUF0_PSEXY</name>